<reference evidence="1 2" key="2">
    <citation type="journal article" date="2005" name="Science">
        <title>The genome of the African trypanosome Trypanosoma brucei.</title>
        <authorList>
            <person name="Berriman M."/>
            <person name="Ghedin E."/>
            <person name="Hertz-Fowler C."/>
            <person name="Blandin G."/>
            <person name="Renauld H."/>
            <person name="Bartholomeu D.C."/>
            <person name="Lennard N.J."/>
            <person name="Caler E."/>
            <person name="Hamlin N.E."/>
            <person name="Haas B."/>
            <person name="Bohme U."/>
            <person name="Hannick L."/>
            <person name="Aslett M.A."/>
            <person name="Shallom J."/>
            <person name="Marcello L."/>
            <person name="Hou L."/>
            <person name="Wickstead B."/>
            <person name="Alsmark U.C."/>
            <person name="Arrowsmith C."/>
            <person name="Atkin R.J."/>
            <person name="Barron A.J."/>
            <person name="Bringaud F."/>
            <person name="Brooks K."/>
            <person name="Carrington M."/>
            <person name="Cherevach I."/>
            <person name="Chillingworth T.J."/>
            <person name="Churcher C."/>
            <person name="Clark L.N."/>
            <person name="Corton C.H."/>
            <person name="Cronin A."/>
            <person name="Davies R.M."/>
            <person name="Doggett J."/>
            <person name="Djikeng A."/>
            <person name="Feldblyum T."/>
            <person name="Field M.C."/>
            <person name="Fraser A."/>
            <person name="Goodhead I."/>
            <person name="Hance Z."/>
            <person name="Harper D."/>
            <person name="Harris B.R."/>
            <person name="Hauser H."/>
            <person name="Hostetler J."/>
            <person name="Ivens A."/>
            <person name="Jagels K."/>
            <person name="Johnson D."/>
            <person name="Johnson J."/>
            <person name="Jones K."/>
            <person name="Kerhornou A.X."/>
            <person name="Koo H."/>
            <person name="Larke N."/>
            <person name="Landfear S."/>
            <person name="Larkin C."/>
            <person name="Leech V."/>
            <person name="Line A."/>
            <person name="Lord A."/>
            <person name="Macleod A."/>
            <person name="Mooney P.J."/>
            <person name="Moule S."/>
            <person name="Martin D.M."/>
            <person name="Morgan G.W."/>
            <person name="Mungall K."/>
            <person name="Norbertczak H."/>
            <person name="Ormond D."/>
            <person name="Pai G."/>
            <person name="Peacock C.S."/>
            <person name="Peterson J."/>
            <person name="Quail M.A."/>
            <person name="Rabbinowitsch E."/>
            <person name="Rajandream M.A."/>
            <person name="Reitter C."/>
            <person name="Salzberg S.L."/>
            <person name="Sanders M."/>
            <person name="Schobel S."/>
            <person name="Sharp S."/>
            <person name="Simmonds M."/>
            <person name="Simpson A.J."/>
            <person name="Tallon L."/>
            <person name="Turner C.M."/>
            <person name="Tait A."/>
            <person name="Tivey A.R."/>
            <person name="Van Aken S."/>
            <person name="Walker D."/>
            <person name="Wanless D."/>
            <person name="Wang S."/>
            <person name="White B."/>
            <person name="White O."/>
            <person name="Whitehead S."/>
            <person name="Woodward J."/>
            <person name="Wortman J."/>
            <person name="Adams M.D."/>
            <person name="Embley T.M."/>
            <person name="Gull K."/>
            <person name="Ullu E."/>
            <person name="Barry J.D."/>
            <person name="Fairlamb A.H."/>
            <person name="Opperdoes F."/>
            <person name="Barrell B.G."/>
            <person name="Donelson J.E."/>
            <person name="Hall N."/>
            <person name="Fraser C.M."/>
            <person name="Melville S.E."/>
            <person name="El-Sayed N.M."/>
        </authorList>
    </citation>
    <scope>NUCLEOTIDE SEQUENCE [LARGE SCALE GENOMIC DNA]</scope>
    <source>
        <strain evidence="1 2">927/4 GUTat10.1</strain>
    </source>
</reference>
<gene>
    <name evidence="1" type="ORF">Tb10.61.1650</name>
</gene>
<reference evidence="1 2" key="1">
    <citation type="journal article" date="2005" name="Science">
        <title>Comparative genomics of trypanosomatid parasitic protozoa.</title>
        <authorList>
            <person name="El-Sayed N.M."/>
            <person name="Myler P.J."/>
            <person name="Blandin G."/>
            <person name="Berriman M."/>
            <person name="Crabtree J."/>
            <person name="Aggarwal G."/>
            <person name="Caler E."/>
            <person name="Renauld H."/>
            <person name="Worthey E.A."/>
            <person name="Hertz-Fowler C."/>
            <person name="Ghedin E."/>
            <person name="Peacock C."/>
            <person name="Bartholomeu D.C."/>
            <person name="Haas B.J."/>
            <person name="Tran A.N."/>
            <person name="Wortman J.R."/>
            <person name="Alsmark U.C."/>
            <person name="Angiuoli S."/>
            <person name="Anupama A."/>
            <person name="Badger J."/>
            <person name="Bringaud F."/>
            <person name="Cadag E."/>
            <person name="Carlton J.M."/>
            <person name="Cerqueira G.C."/>
            <person name="Creasy T."/>
            <person name="Delcher A.L."/>
            <person name="Djikeng A."/>
            <person name="Embley T.M."/>
            <person name="Hauser C."/>
            <person name="Ivens A.C."/>
            <person name="Kummerfeld S.K."/>
            <person name="Pereira-Leal J.B."/>
            <person name="Nilsson D."/>
            <person name="Peterson J."/>
            <person name="Salzberg S.L."/>
            <person name="Shallom J."/>
            <person name="Silva J.C."/>
            <person name="Sundaram J."/>
            <person name="Westenberger S."/>
            <person name="White O."/>
            <person name="Melville S.E."/>
            <person name="Donelson J.E."/>
            <person name="Andersson B."/>
            <person name="Stuart K.D."/>
            <person name="Hall N."/>
        </authorList>
    </citation>
    <scope>NUCLEOTIDE SEQUENCE [LARGE SCALE GENOMIC DNA]</scope>
    <source>
        <strain evidence="1 2">927/4 GUTat10.1</strain>
    </source>
</reference>
<protein>
    <submittedName>
        <fullName evidence="1">Uncharacterized protein</fullName>
    </submittedName>
</protein>
<dbReference type="Proteomes" id="UP000008524">
    <property type="component" value="Chromosome 10"/>
</dbReference>
<dbReference type="EMBL" id="CM000208">
    <property type="protein sequence ID" value="EAN78860.1"/>
    <property type="molecule type" value="Genomic_DNA"/>
</dbReference>
<evidence type="ECO:0000313" key="2">
    <source>
        <dbReference type="Proteomes" id="UP000008524"/>
    </source>
</evidence>
<accession>Q388B2</accession>
<evidence type="ECO:0000313" key="1">
    <source>
        <dbReference type="EMBL" id="EAN78860.1"/>
    </source>
</evidence>
<sequence>MEHKSHRNSTTLAGHCPFCSDFYPHARTHTHLYGLPSHRTSLANHPPSPFVKPLNNTIYFSLHTCICTERQSYPHVWNSLSLYNPPPPPPLPLHSPHEPTVVVSGFINPNPSPPLHHIMHK</sequence>
<organism evidence="1 2">
    <name type="scientific">Trypanosoma brucei brucei (strain 927/4 GUTat10.1)</name>
    <dbReference type="NCBI Taxonomy" id="185431"/>
    <lineage>
        <taxon>Eukaryota</taxon>
        <taxon>Discoba</taxon>
        <taxon>Euglenozoa</taxon>
        <taxon>Kinetoplastea</taxon>
        <taxon>Metakinetoplastina</taxon>
        <taxon>Trypanosomatida</taxon>
        <taxon>Trypanosomatidae</taxon>
        <taxon>Trypanosoma</taxon>
    </lineage>
</organism>
<keyword evidence="2" id="KW-1185">Reference proteome</keyword>
<name>Q388B2_TRYB2</name>
<dbReference type="KEGG" id="tbr:Tb10.61.1650"/>
<proteinExistence type="predicted"/>
<dbReference type="GeneID" id="3661770"/>
<dbReference type="PaxDb" id="5691-EAN78860"/>
<dbReference type="AlphaFoldDB" id="Q388B2"/>
<dbReference type="RefSeq" id="XP_827972.1">
    <property type="nucleotide sequence ID" value="XM_822879.1"/>
</dbReference>
<dbReference type="InParanoid" id="Q388B2"/>